<dbReference type="GO" id="GO:0000139">
    <property type="term" value="C:Golgi membrane"/>
    <property type="evidence" value="ECO:0007669"/>
    <property type="project" value="InterPro"/>
</dbReference>
<accession>A0AAD7IW64</accession>
<name>A0AAD7IW64_9AGAR</name>
<feature type="transmembrane region" description="Helical" evidence="5">
    <location>
        <begin position="247"/>
        <end position="273"/>
    </location>
</feature>
<dbReference type="PANTHER" id="PTHR10231">
    <property type="entry name" value="NUCLEOTIDE-SUGAR TRANSMEMBRANE TRANSPORTER"/>
    <property type="match status" value="1"/>
</dbReference>
<feature type="transmembrane region" description="Helical" evidence="5">
    <location>
        <begin position="344"/>
        <end position="362"/>
    </location>
</feature>
<evidence type="ECO:0000256" key="2">
    <source>
        <dbReference type="ARBA" id="ARBA00022692"/>
    </source>
</evidence>
<feature type="transmembrane region" description="Helical" evidence="5">
    <location>
        <begin position="316"/>
        <end position="337"/>
    </location>
</feature>
<dbReference type="AlphaFoldDB" id="A0AAD7IW64"/>
<keyword evidence="7" id="KW-1185">Reference proteome</keyword>
<feature type="transmembrane region" description="Helical" evidence="5">
    <location>
        <begin position="194"/>
        <end position="211"/>
    </location>
</feature>
<evidence type="ECO:0000313" key="7">
    <source>
        <dbReference type="Proteomes" id="UP001215598"/>
    </source>
</evidence>
<dbReference type="SUPFAM" id="SSF103481">
    <property type="entry name" value="Multidrug resistance efflux transporter EmrE"/>
    <property type="match status" value="1"/>
</dbReference>
<dbReference type="GO" id="GO:0015165">
    <property type="term" value="F:pyrimidine nucleotide-sugar transmembrane transporter activity"/>
    <property type="evidence" value="ECO:0007669"/>
    <property type="project" value="InterPro"/>
</dbReference>
<dbReference type="InterPro" id="IPR037185">
    <property type="entry name" value="EmrE-like"/>
</dbReference>
<gene>
    <name evidence="6" type="ORF">B0H16DRAFT_1663312</name>
</gene>
<comment type="subcellular location">
    <subcellularLocation>
        <location evidence="1">Membrane</location>
        <topology evidence="1">Multi-pass membrane protein</topology>
    </subcellularLocation>
</comment>
<evidence type="ECO:0000256" key="5">
    <source>
        <dbReference type="SAM" id="Phobius"/>
    </source>
</evidence>
<evidence type="ECO:0000256" key="3">
    <source>
        <dbReference type="ARBA" id="ARBA00022989"/>
    </source>
</evidence>
<evidence type="ECO:0000256" key="4">
    <source>
        <dbReference type="ARBA" id="ARBA00023136"/>
    </source>
</evidence>
<dbReference type="InterPro" id="IPR007271">
    <property type="entry name" value="Nuc_sug_transpt"/>
</dbReference>
<organism evidence="6 7">
    <name type="scientific">Mycena metata</name>
    <dbReference type="NCBI Taxonomy" id="1033252"/>
    <lineage>
        <taxon>Eukaryota</taxon>
        <taxon>Fungi</taxon>
        <taxon>Dikarya</taxon>
        <taxon>Basidiomycota</taxon>
        <taxon>Agaricomycotina</taxon>
        <taxon>Agaricomycetes</taxon>
        <taxon>Agaricomycetidae</taxon>
        <taxon>Agaricales</taxon>
        <taxon>Marasmiineae</taxon>
        <taxon>Mycenaceae</taxon>
        <taxon>Mycena</taxon>
    </lineage>
</organism>
<dbReference type="Pfam" id="PF04142">
    <property type="entry name" value="Nuc_sug_transp"/>
    <property type="match status" value="1"/>
</dbReference>
<reference evidence="6" key="1">
    <citation type="submission" date="2023-03" db="EMBL/GenBank/DDBJ databases">
        <title>Massive genome expansion in bonnet fungi (Mycena s.s.) driven by repeated elements and novel gene families across ecological guilds.</title>
        <authorList>
            <consortium name="Lawrence Berkeley National Laboratory"/>
            <person name="Harder C.B."/>
            <person name="Miyauchi S."/>
            <person name="Viragh M."/>
            <person name="Kuo A."/>
            <person name="Thoen E."/>
            <person name="Andreopoulos B."/>
            <person name="Lu D."/>
            <person name="Skrede I."/>
            <person name="Drula E."/>
            <person name="Henrissat B."/>
            <person name="Morin E."/>
            <person name="Kohler A."/>
            <person name="Barry K."/>
            <person name="LaButti K."/>
            <person name="Morin E."/>
            <person name="Salamov A."/>
            <person name="Lipzen A."/>
            <person name="Mereny Z."/>
            <person name="Hegedus B."/>
            <person name="Baldrian P."/>
            <person name="Stursova M."/>
            <person name="Weitz H."/>
            <person name="Taylor A."/>
            <person name="Grigoriev I.V."/>
            <person name="Nagy L.G."/>
            <person name="Martin F."/>
            <person name="Kauserud H."/>
        </authorList>
    </citation>
    <scope>NUCLEOTIDE SEQUENCE</scope>
    <source>
        <strain evidence="6">CBHHK182m</strain>
    </source>
</reference>
<proteinExistence type="predicted"/>
<keyword evidence="3 5" id="KW-1133">Transmembrane helix</keyword>
<feature type="transmembrane region" description="Helical" evidence="5">
    <location>
        <begin position="285"/>
        <end position="304"/>
    </location>
</feature>
<evidence type="ECO:0000313" key="6">
    <source>
        <dbReference type="EMBL" id="KAJ7750572.1"/>
    </source>
</evidence>
<comment type="caution">
    <text evidence="6">The sequence shown here is derived from an EMBL/GenBank/DDBJ whole genome shotgun (WGS) entry which is preliminary data.</text>
</comment>
<keyword evidence="4 5" id="KW-0472">Membrane</keyword>
<dbReference type="NCBIfam" id="TIGR00803">
    <property type="entry name" value="nst"/>
    <property type="match status" value="1"/>
</dbReference>
<protein>
    <submittedName>
        <fullName evidence="6">Nucleotide-sugar transporter-domain-containing protein</fullName>
    </submittedName>
</protein>
<dbReference type="EMBL" id="JARKIB010000065">
    <property type="protein sequence ID" value="KAJ7750572.1"/>
    <property type="molecule type" value="Genomic_DNA"/>
</dbReference>
<sequence>MFLFISLVCRVPQRRGRDTFRFAQGRVDCRSRLIEADASGIFERLPSASPLHSPSPTSPFYPPLAPEETSALDFSTTHLDTQVMDAIKAPDTSASLVTLAVQNAALSIVMQYSRVSTPQSRSYSPASAVLLNELLKGLISFFIALARTPTVASQPWHRMYNQRTPLSIPALLYVIQNSLQFVAVINLSVASFQVTYQLKILTTAAFSVALLRRCLTPAKWVSLLFLALGVGIVQIPSQTTTRERAGFAAFTLACFTSGCFTSGLAGVYFEIVLKGNNTVLWVRNVQLALFSLVPALLPVMYASNTHSHSFRHFTPSAWATVAVQVLGGLFTAVVIIYSDNIMKGFATSLSIILSFLAFVALFDFRITPSFVLGASTVLGATWVYNRSEGGEPFSTASGYSTPFPGTPFDARSDPILGHFPATNANSHHPPPPPAALTPYGGPTFTVVLFTSPVSCIVRRC</sequence>
<feature type="transmembrane region" description="Helical" evidence="5">
    <location>
        <begin position="218"/>
        <end position="235"/>
    </location>
</feature>
<dbReference type="Proteomes" id="UP001215598">
    <property type="component" value="Unassembled WGS sequence"/>
</dbReference>
<evidence type="ECO:0000256" key="1">
    <source>
        <dbReference type="ARBA" id="ARBA00004141"/>
    </source>
</evidence>
<keyword evidence="2 5" id="KW-0812">Transmembrane</keyword>